<dbReference type="SMART" id="SM00164">
    <property type="entry name" value="TBC"/>
    <property type="match status" value="1"/>
</dbReference>
<protein>
    <submittedName>
        <fullName evidence="2">TBC1 domain member 3B</fullName>
    </submittedName>
</protein>
<evidence type="ECO:0000259" key="1">
    <source>
        <dbReference type="PROSITE" id="PS50086"/>
    </source>
</evidence>
<evidence type="ECO:0000313" key="3">
    <source>
        <dbReference type="Proteomes" id="UP001626550"/>
    </source>
</evidence>
<organism evidence="2 3">
    <name type="scientific">Cichlidogyrus casuarinus</name>
    <dbReference type="NCBI Taxonomy" id="1844966"/>
    <lineage>
        <taxon>Eukaryota</taxon>
        <taxon>Metazoa</taxon>
        <taxon>Spiralia</taxon>
        <taxon>Lophotrochozoa</taxon>
        <taxon>Platyhelminthes</taxon>
        <taxon>Monogenea</taxon>
        <taxon>Monopisthocotylea</taxon>
        <taxon>Dactylogyridea</taxon>
        <taxon>Ancyrocephalidae</taxon>
        <taxon>Cichlidogyrus</taxon>
    </lineage>
</organism>
<dbReference type="InterPro" id="IPR050302">
    <property type="entry name" value="Rab_GAP_TBC_domain"/>
</dbReference>
<dbReference type="InterPro" id="IPR035969">
    <property type="entry name" value="Rab-GAP_TBC_sf"/>
</dbReference>
<dbReference type="AlphaFoldDB" id="A0ABD2QA59"/>
<feature type="domain" description="Rab-GAP TBC" evidence="1">
    <location>
        <begin position="19"/>
        <end position="213"/>
    </location>
</feature>
<accession>A0ABD2QA59</accession>
<comment type="caution">
    <text evidence="2">The sequence shown here is derived from an EMBL/GenBank/DDBJ whole genome shotgun (WGS) entry which is preliminary data.</text>
</comment>
<dbReference type="PANTHER" id="PTHR47219">
    <property type="entry name" value="RAB GTPASE-ACTIVATING PROTEIN 1-LIKE"/>
    <property type="match status" value="1"/>
</dbReference>
<dbReference type="InterPro" id="IPR000195">
    <property type="entry name" value="Rab-GAP-TBC_dom"/>
</dbReference>
<evidence type="ECO:0000313" key="2">
    <source>
        <dbReference type="EMBL" id="KAL3316427.1"/>
    </source>
</evidence>
<dbReference type="EMBL" id="JBJKFK010000541">
    <property type="protein sequence ID" value="KAL3316427.1"/>
    <property type="molecule type" value="Genomic_DNA"/>
</dbReference>
<dbReference type="Proteomes" id="UP001626550">
    <property type="component" value="Unassembled WGS sequence"/>
</dbReference>
<name>A0ABD2QA59_9PLAT</name>
<keyword evidence="3" id="KW-1185">Reference proteome</keyword>
<dbReference type="PROSITE" id="PS50086">
    <property type="entry name" value="TBC_RABGAP"/>
    <property type="match status" value="1"/>
</dbReference>
<dbReference type="Gene3D" id="1.10.8.270">
    <property type="entry name" value="putative rabgap domain of human tbc1 domain family member 14 like domains"/>
    <property type="match status" value="1"/>
</dbReference>
<gene>
    <name evidence="2" type="primary">TBC1D3B</name>
    <name evidence="2" type="ORF">Ciccas_004929</name>
</gene>
<dbReference type="Gene3D" id="1.10.472.80">
    <property type="entry name" value="Ypt/Rab-GAP domain of gyp1p, domain 3"/>
    <property type="match status" value="1"/>
</dbReference>
<sequence>MPESQLRLEEQLRRRIYKGVPKMLRTVVWSRLLKPEELKCNYPDNTYTLLVKYAKNHAKCLDQIDKDINRTFRNSSYFKDRLGSRQRMLFRLLSAYSVFNPEIEYCQGMNEIAALLLMYITDEEVAFWSFAQLMTGPKHQMHGMFTPGFPTLMSMLKRHDQVFNAILPKLYKHFEKINVQSTVYALKWYLQCFIGRVPVTLMLRFWDIFLLEGQKVLIPMGITLLRLHKSLFSSFSHFV</sequence>
<reference evidence="2 3" key="1">
    <citation type="submission" date="2024-11" db="EMBL/GenBank/DDBJ databases">
        <title>Adaptive evolution of stress response genes in parasites aligns with host niche diversity.</title>
        <authorList>
            <person name="Hahn C."/>
            <person name="Resl P."/>
        </authorList>
    </citation>
    <scope>NUCLEOTIDE SEQUENCE [LARGE SCALE GENOMIC DNA]</scope>
    <source>
        <strain evidence="2">EGGRZ-B1_66</strain>
        <tissue evidence="2">Body</tissue>
    </source>
</reference>
<dbReference type="SUPFAM" id="SSF47923">
    <property type="entry name" value="Ypt/Rab-GAP domain of gyp1p"/>
    <property type="match status" value="2"/>
</dbReference>
<dbReference type="FunFam" id="1.10.8.270:FF:000016">
    <property type="entry name" value="TBC1 domain family member 2A"/>
    <property type="match status" value="1"/>
</dbReference>
<proteinExistence type="predicted"/>
<dbReference type="Pfam" id="PF00566">
    <property type="entry name" value="RabGAP-TBC"/>
    <property type="match status" value="1"/>
</dbReference>
<dbReference type="PANTHER" id="PTHR47219:SF25">
    <property type="entry name" value="RAB-GAP TBC DOMAIN-CONTAINING PROTEIN"/>
    <property type="match status" value="1"/>
</dbReference>